<dbReference type="InterPro" id="IPR001254">
    <property type="entry name" value="Trypsin_dom"/>
</dbReference>
<dbReference type="GO" id="GO:0004252">
    <property type="term" value="F:serine-type endopeptidase activity"/>
    <property type="evidence" value="ECO:0007669"/>
    <property type="project" value="UniProtKB-UniRule"/>
</dbReference>
<protein>
    <recommendedName>
        <fullName evidence="11">CLIP domain-containing serine protease</fullName>
        <ecNumber evidence="11">3.4.21.-</ecNumber>
    </recommendedName>
</protein>
<proteinExistence type="inferred from homology"/>
<dbReference type="PRINTS" id="PR00722">
    <property type="entry name" value="CHYMOTRYPSIN"/>
</dbReference>
<dbReference type="GO" id="GO:0005576">
    <property type="term" value="C:extracellular region"/>
    <property type="evidence" value="ECO:0007669"/>
    <property type="project" value="UniProtKB-SubCell"/>
</dbReference>
<keyword evidence="15" id="KW-1185">Reference proteome</keyword>
<evidence type="ECO:0000256" key="10">
    <source>
        <dbReference type="ARBA" id="ARBA00052079"/>
    </source>
</evidence>
<evidence type="ECO:0000256" key="8">
    <source>
        <dbReference type="ARBA" id="ARBA00023157"/>
    </source>
</evidence>
<dbReference type="GO" id="GO:0006508">
    <property type="term" value="P:proteolysis"/>
    <property type="evidence" value="ECO:0007669"/>
    <property type="project" value="UniProtKB-KW"/>
</dbReference>
<keyword evidence="6 11" id="KW-0720">Serine protease</keyword>
<sequence>MVCGSTYNNIVGDCGQRHRDFPLTHSCTMRLLQHFICVAFVIGVAIAQSDNECRTPNNENGVCIDIRNCTKLISLLQDPNTTESDMILLRNSICGFEGKTSKVCCPLDKTIPEDTLSSQITCGQRQLSADRIIGGSQSQLGAWPWMVALGYQNLNMNNNSLQWLCSGTLIANTYVLTSAECVRDRVNIRLTTARLGELNLDPSFNDGATPLDVPIKRIIIHEGYTSEGVSNDIALLKLNHSVAYTELIQPICLPLSSDVRFINLKAINMPFVAGWGSINSPSVLSEERNTHLMEAQIPITNTTDCKYLYKKNNIVIDEKIIICAGHPKGGKDACRGDSGGPMMFFIKNQYYLMGVVSRGPKLCGEPGYPGIYTRVSCFTDWITRRLNSS</sequence>
<gene>
    <name evidence="14" type="ORF">MEUPH1_LOCUS19675</name>
</gene>
<evidence type="ECO:0000256" key="3">
    <source>
        <dbReference type="ARBA" id="ARBA00022729"/>
    </source>
</evidence>
<dbReference type="SMART" id="SM00680">
    <property type="entry name" value="CLIP"/>
    <property type="match status" value="1"/>
</dbReference>
<evidence type="ECO:0000256" key="1">
    <source>
        <dbReference type="ARBA" id="ARBA00022659"/>
    </source>
</evidence>
<organism evidence="14 15">
    <name type="scientific">Macrosiphum euphorbiae</name>
    <name type="common">potato aphid</name>
    <dbReference type="NCBI Taxonomy" id="13131"/>
    <lineage>
        <taxon>Eukaryota</taxon>
        <taxon>Metazoa</taxon>
        <taxon>Ecdysozoa</taxon>
        <taxon>Arthropoda</taxon>
        <taxon>Hexapoda</taxon>
        <taxon>Insecta</taxon>
        <taxon>Pterygota</taxon>
        <taxon>Neoptera</taxon>
        <taxon>Paraneoptera</taxon>
        <taxon>Hemiptera</taxon>
        <taxon>Sternorrhyncha</taxon>
        <taxon>Aphidomorpha</taxon>
        <taxon>Aphidoidea</taxon>
        <taxon>Aphididae</taxon>
        <taxon>Macrosiphini</taxon>
        <taxon>Macrosiphum</taxon>
    </lineage>
</organism>
<keyword evidence="3" id="KW-0732">Signal</keyword>
<keyword evidence="4 11" id="KW-0378">Hydrolase</keyword>
<dbReference type="Proteomes" id="UP001160148">
    <property type="component" value="Unassembled WGS sequence"/>
</dbReference>
<dbReference type="FunFam" id="2.40.10.10:FF:000120">
    <property type="entry name" value="Putative serine protease"/>
    <property type="match status" value="1"/>
</dbReference>
<keyword evidence="2 11" id="KW-0645">Protease</keyword>
<keyword evidence="7" id="KW-0865">Zymogen</keyword>
<keyword evidence="11" id="KW-0964">Secreted</keyword>
<evidence type="ECO:0000256" key="11">
    <source>
        <dbReference type="RuleBase" id="RU366078"/>
    </source>
</evidence>
<keyword evidence="5" id="KW-0353">Hemolymph clotting</keyword>
<dbReference type="Pfam" id="PF00089">
    <property type="entry name" value="Trypsin"/>
    <property type="match status" value="1"/>
</dbReference>
<comment type="similarity">
    <text evidence="11">Belongs to the peptidase S1 family. CLIP subfamily.</text>
</comment>
<dbReference type="InterPro" id="IPR033116">
    <property type="entry name" value="TRYPSIN_SER"/>
</dbReference>
<dbReference type="AlphaFoldDB" id="A0AAV0X9G2"/>
<dbReference type="EC" id="3.4.21.-" evidence="11"/>
<keyword evidence="1" id="KW-0768">Sushi</keyword>
<evidence type="ECO:0000256" key="2">
    <source>
        <dbReference type="ARBA" id="ARBA00022670"/>
    </source>
</evidence>
<dbReference type="PANTHER" id="PTHR24252">
    <property type="entry name" value="ACROSIN-RELATED"/>
    <property type="match status" value="1"/>
</dbReference>
<accession>A0AAV0X9G2</accession>
<evidence type="ECO:0000313" key="14">
    <source>
        <dbReference type="EMBL" id="CAI6364900.1"/>
    </source>
</evidence>
<evidence type="ECO:0000313" key="15">
    <source>
        <dbReference type="Proteomes" id="UP001160148"/>
    </source>
</evidence>
<dbReference type="InterPro" id="IPR001314">
    <property type="entry name" value="Peptidase_S1A"/>
</dbReference>
<evidence type="ECO:0000256" key="7">
    <source>
        <dbReference type="ARBA" id="ARBA00023145"/>
    </source>
</evidence>
<dbReference type="GO" id="GO:0042381">
    <property type="term" value="P:hemolymph coagulation"/>
    <property type="evidence" value="ECO:0007669"/>
    <property type="project" value="UniProtKB-KW"/>
</dbReference>
<dbReference type="InterPro" id="IPR009003">
    <property type="entry name" value="Peptidase_S1_PA"/>
</dbReference>
<evidence type="ECO:0000256" key="5">
    <source>
        <dbReference type="ARBA" id="ARBA00022820"/>
    </source>
</evidence>
<dbReference type="InterPro" id="IPR038565">
    <property type="entry name" value="CLIP_sf"/>
</dbReference>
<keyword evidence="8" id="KW-1015">Disulfide bond</keyword>
<dbReference type="PROSITE" id="PS50240">
    <property type="entry name" value="TRYPSIN_DOM"/>
    <property type="match status" value="1"/>
</dbReference>
<dbReference type="Gene3D" id="3.30.1640.30">
    <property type="match status" value="1"/>
</dbReference>
<evidence type="ECO:0000259" key="12">
    <source>
        <dbReference type="PROSITE" id="PS50240"/>
    </source>
</evidence>
<comment type="caution">
    <text evidence="14">The sequence shown here is derived from an EMBL/GenBank/DDBJ whole genome shotgun (WGS) entry which is preliminary data.</text>
</comment>
<dbReference type="SUPFAM" id="SSF50494">
    <property type="entry name" value="Trypsin-like serine proteases"/>
    <property type="match status" value="1"/>
</dbReference>
<name>A0AAV0X9G2_9HEMI</name>
<evidence type="ECO:0000256" key="9">
    <source>
        <dbReference type="ARBA" id="ARBA00023180"/>
    </source>
</evidence>
<dbReference type="PROSITE" id="PS51888">
    <property type="entry name" value="CLIP"/>
    <property type="match status" value="1"/>
</dbReference>
<dbReference type="SMART" id="SM00020">
    <property type="entry name" value="Tryp_SPc"/>
    <property type="match status" value="1"/>
</dbReference>
<comment type="subcellular location">
    <subcellularLocation>
        <location evidence="11">Secreted</location>
    </subcellularLocation>
</comment>
<dbReference type="PROSITE" id="PS00135">
    <property type="entry name" value="TRYPSIN_SER"/>
    <property type="match status" value="1"/>
</dbReference>
<dbReference type="PANTHER" id="PTHR24252:SF7">
    <property type="entry name" value="HYALIN"/>
    <property type="match status" value="1"/>
</dbReference>
<feature type="domain" description="Clip" evidence="13">
    <location>
        <begin position="52"/>
        <end position="105"/>
    </location>
</feature>
<evidence type="ECO:0000256" key="4">
    <source>
        <dbReference type="ARBA" id="ARBA00022801"/>
    </source>
</evidence>
<dbReference type="EMBL" id="CARXXK010000004">
    <property type="protein sequence ID" value="CAI6364900.1"/>
    <property type="molecule type" value="Genomic_DNA"/>
</dbReference>
<dbReference type="InterPro" id="IPR043504">
    <property type="entry name" value="Peptidase_S1_PA_chymotrypsin"/>
</dbReference>
<comment type="catalytic activity">
    <reaction evidence="10">
        <text>Selective cleavage of 103-Arg-|-Ser-104 and 124-Ile-|-Ile-125 bonds in Limulus clotting factor B to form activated factor B. Cleavage of -Pro-Arg-|-Xaa- bonds in synthetic substrates.</text>
        <dbReference type="EC" id="3.4.21.84"/>
    </reaction>
</comment>
<reference evidence="14 15" key="1">
    <citation type="submission" date="2023-01" db="EMBL/GenBank/DDBJ databases">
        <authorList>
            <person name="Whitehead M."/>
        </authorList>
    </citation>
    <scope>NUCLEOTIDE SEQUENCE [LARGE SCALE GENOMIC DNA]</scope>
</reference>
<dbReference type="CDD" id="cd00190">
    <property type="entry name" value="Tryp_SPc"/>
    <property type="match status" value="1"/>
</dbReference>
<comment type="domain">
    <text evidence="11">The clip domain consists of 35-55 residues which are 'knitted' together usually by 3 conserved disulfide bonds forming a clip-like compact structure.</text>
</comment>
<dbReference type="Gene3D" id="2.40.10.10">
    <property type="entry name" value="Trypsin-like serine proteases"/>
    <property type="match status" value="1"/>
</dbReference>
<dbReference type="InterPro" id="IPR022700">
    <property type="entry name" value="CLIP"/>
</dbReference>
<dbReference type="Pfam" id="PF12032">
    <property type="entry name" value="CLIP"/>
    <property type="match status" value="1"/>
</dbReference>
<keyword evidence="9" id="KW-0325">Glycoprotein</keyword>
<feature type="domain" description="Peptidase S1" evidence="12">
    <location>
        <begin position="132"/>
        <end position="387"/>
    </location>
</feature>
<evidence type="ECO:0000256" key="6">
    <source>
        <dbReference type="ARBA" id="ARBA00022825"/>
    </source>
</evidence>
<evidence type="ECO:0000259" key="13">
    <source>
        <dbReference type="PROSITE" id="PS51888"/>
    </source>
</evidence>
<dbReference type="FunFam" id="3.30.1640.30:FF:000001">
    <property type="entry name" value="Serine protease 7"/>
    <property type="match status" value="1"/>
</dbReference>